<reference evidence="6" key="1">
    <citation type="journal article" date="2016" name="Sci. Rep.">
        <title>Molecular characterization of firefly nuptial gifts: a multi-omics approach sheds light on postcopulatory sexual selection.</title>
        <authorList>
            <person name="Al-Wathiqui N."/>
            <person name="Fallon T.R."/>
            <person name="South A."/>
            <person name="Weng J.K."/>
            <person name="Lewis S.M."/>
        </authorList>
    </citation>
    <scope>NUCLEOTIDE SEQUENCE</scope>
</reference>
<feature type="transmembrane region" description="Helical" evidence="5">
    <location>
        <begin position="249"/>
        <end position="270"/>
    </location>
</feature>
<dbReference type="SMART" id="SM01417">
    <property type="entry name" value="Solute_trans_a"/>
    <property type="match status" value="1"/>
</dbReference>
<evidence type="ECO:0000256" key="1">
    <source>
        <dbReference type="ARBA" id="ARBA00004141"/>
    </source>
</evidence>
<evidence type="ECO:0000256" key="3">
    <source>
        <dbReference type="ARBA" id="ARBA00022989"/>
    </source>
</evidence>
<keyword evidence="3 5" id="KW-1133">Transmembrane helix</keyword>
<evidence type="ECO:0000313" key="6">
    <source>
        <dbReference type="EMBL" id="JAV91230.1"/>
    </source>
</evidence>
<dbReference type="InterPro" id="IPR005178">
    <property type="entry name" value="Ostalpha/TMEM184C"/>
</dbReference>
<feature type="transmembrane region" description="Helical" evidence="5">
    <location>
        <begin position="91"/>
        <end position="110"/>
    </location>
</feature>
<accession>A0A1Y1N2V8</accession>
<dbReference type="Pfam" id="PF03619">
    <property type="entry name" value="Solute_trans_a"/>
    <property type="match status" value="1"/>
</dbReference>
<evidence type="ECO:0000256" key="5">
    <source>
        <dbReference type="SAM" id="Phobius"/>
    </source>
</evidence>
<evidence type="ECO:0008006" key="7">
    <source>
        <dbReference type="Google" id="ProtNLM"/>
    </source>
</evidence>
<feature type="transmembrane region" description="Helical" evidence="5">
    <location>
        <begin position="186"/>
        <end position="207"/>
    </location>
</feature>
<dbReference type="GeneID" id="116167729"/>
<keyword evidence="4 5" id="KW-0472">Membrane</keyword>
<dbReference type="AlphaFoldDB" id="A0A1Y1N2V8"/>
<sequence length="376" mass="42382">MTMNEDNADDVFSEQVKRYGISKLAKLTNYNNNSCPEVVPSTKEYISAINVYGIPLIAVGVLAVILILYMFIDTLLYIIKNSPPRVKTYSASVIGVYPVVAIATLCATIVPRSQLLAEAVTQGIFMIGMYQLFCLFVAYCGGEAELIRNVKPSGLNTKVAPCCCWPCCCCLPSFDINKNRVRNLRLLVLQLPVVQGLVYMTLLVLWAERERLYQVNYIYMQPVIVTSIFFGVWGMTMTIQLLKELLKDYWMFSKFIVLQLVLILSKLQGITMKGVVKLRLLPCHPPLTPTVYSNLIYNCLIMLEMVLLGFIARRLYKRALPNMSLSENKISPVCLVGQHMAANGSIIAVESNNNDISYVDHNEKMKDESEGDTYRF</sequence>
<feature type="transmembrane region" description="Helical" evidence="5">
    <location>
        <begin position="219"/>
        <end position="242"/>
    </location>
</feature>
<evidence type="ECO:0000256" key="4">
    <source>
        <dbReference type="ARBA" id="ARBA00023136"/>
    </source>
</evidence>
<name>A0A1Y1N2V8_PHOPY</name>
<evidence type="ECO:0000256" key="2">
    <source>
        <dbReference type="ARBA" id="ARBA00022692"/>
    </source>
</evidence>
<dbReference type="PANTHER" id="PTHR23423">
    <property type="entry name" value="ORGANIC SOLUTE TRANSPORTER-RELATED"/>
    <property type="match status" value="1"/>
</dbReference>
<protein>
    <recommendedName>
        <fullName evidence="7">Organic solute transporter alpha-like protein</fullName>
    </recommendedName>
</protein>
<keyword evidence="2 5" id="KW-0812">Transmembrane</keyword>
<dbReference type="RefSeq" id="XP_031339083.1">
    <property type="nucleotide sequence ID" value="XM_031483223.1"/>
</dbReference>
<feature type="transmembrane region" description="Helical" evidence="5">
    <location>
        <begin position="52"/>
        <end position="79"/>
    </location>
</feature>
<comment type="subcellular location">
    <subcellularLocation>
        <location evidence="1">Membrane</location>
        <topology evidence="1">Multi-pass membrane protein</topology>
    </subcellularLocation>
</comment>
<feature type="transmembrane region" description="Helical" evidence="5">
    <location>
        <begin position="295"/>
        <end position="316"/>
    </location>
</feature>
<feature type="transmembrane region" description="Helical" evidence="5">
    <location>
        <begin position="122"/>
        <end position="141"/>
    </location>
</feature>
<dbReference type="EMBL" id="GEZM01016634">
    <property type="protein sequence ID" value="JAV91230.1"/>
    <property type="molecule type" value="Transcribed_RNA"/>
</dbReference>
<proteinExistence type="predicted"/>
<dbReference type="GO" id="GO:0016020">
    <property type="term" value="C:membrane"/>
    <property type="evidence" value="ECO:0007669"/>
    <property type="project" value="UniProtKB-SubCell"/>
</dbReference>
<organism evidence="6">
    <name type="scientific">Photinus pyralis</name>
    <name type="common">Common eastern firefly</name>
    <name type="synonym">Lampyris pyralis</name>
    <dbReference type="NCBI Taxonomy" id="7054"/>
    <lineage>
        <taxon>Eukaryota</taxon>
        <taxon>Metazoa</taxon>
        <taxon>Ecdysozoa</taxon>
        <taxon>Arthropoda</taxon>
        <taxon>Hexapoda</taxon>
        <taxon>Insecta</taxon>
        <taxon>Pterygota</taxon>
        <taxon>Neoptera</taxon>
        <taxon>Endopterygota</taxon>
        <taxon>Coleoptera</taxon>
        <taxon>Polyphaga</taxon>
        <taxon>Elateriformia</taxon>
        <taxon>Elateroidea</taxon>
        <taxon>Lampyridae</taxon>
        <taxon>Lampyrinae</taxon>
        <taxon>Photinus</taxon>
    </lineage>
</organism>